<gene>
    <name evidence="9" type="ORF">E4U91_34665</name>
</gene>
<evidence type="ECO:0000256" key="4">
    <source>
        <dbReference type="ARBA" id="ARBA00022989"/>
    </source>
</evidence>
<organism evidence="9 10">
    <name type="scientific">Streptomyces lasalocidi</name>
    <name type="common">Streptomyces lasaliensis</name>
    <dbReference type="NCBI Taxonomy" id="324833"/>
    <lineage>
        <taxon>Bacteria</taxon>
        <taxon>Bacillati</taxon>
        <taxon>Actinomycetota</taxon>
        <taxon>Actinomycetes</taxon>
        <taxon>Kitasatosporales</taxon>
        <taxon>Streptomycetaceae</taxon>
        <taxon>Streptomyces</taxon>
    </lineage>
</organism>
<proteinExistence type="predicted"/>
<feature type="region of interest" description="Disordered" evidence="6">
    <location>
        <begin position="417"/>
        <end position="465"/>
    </location>
</feature>
<evidence type="ECO:0000256" key="5">
    <source>
        <dbReference type="ARBA" id="ARBA00023136"/>
    </source>
</evidence>
<dbReference type="EMBL" id="SZNQ01000001">
    <property type="protein sequence ID" value="TKT04643.1"/>
    <property type="molecule type" value="Genomic_DNA"/>
</dbReference>
<feature type="transmembrane region" description="Helical" evidence="7">
    <location>
        <begin position="236"/>
        <end position="254"/>
    </location>
</feature>
<reference evidence="9 10" key="1">
    <citation type="submission" date="2019-04" db="EMBL/GenBank/DDBJ databases">
        <title>Streptomyces lasaliensis sp. nov., an Actinomycete isolated from soil which produces the polyether antibiotic lasalocid.</title>
        <authorList>
            <person name="Erwin G."/>
            <person name="Haber C."/>
        </authorList>
    </citation>
    <scope>NUCLEOTIDE SEQUENCE [LARGE SCALE GENOMIC DNA]</scope>
    <source>
        <strain evidence="9 10">X-537</strain>
    </source>
</reference>
<feature type="transmembrane region" description="Helical" evidence="7">
    <location>
        <begin position="266"/>
        <end position="293"/>
    </location>
</feature>
<feature type="transmembrane region" description="Helical" evidence="7">
    <location>
        <begin position="183"/>
        <end position="204"/>
    </location>
</feature>
<feature type="transmembrane region" description="Helical" evidence="7">
    <location>
        <begin position="326"/>
        <end position="348"/>
    </location>
</feature>
<dbReference type="RefSeq" id="WP_137310466.1">
    <property type="nucleotide sequence ID" value="NZ_SZNQ01000001.1"/>
</dbReference>
<evidence type="ECO:0000313" key="9">
    <source>
        <dbReference type="EMBL" id="TKT04643.1"/>
    </source>
</evidence>
<sequence>MDSQNEPTPSHDSGSTAAPERPVQWSKVIALVGGQGVSLGGGYVLLIAMNWTAIRLGGSSAVTALMLAATVPRAVMLVFGGAVADLLGPRFVLLRTTSARITVLAAGAAVVATAQSLWPLMVIAVLDGMLFGLSSPSTGSIIPNLARRTHLARANSLYAMVLRVAPIVGSPVGAWLIAVGRLWQALLVTALTSAVWLACLVYVTRGLPRPARGRRDGGLVRHSADGLRLLAAHGRLRWMFVASLCLDMAFGWPIDVALPLLVSDRGWGVGAVGVIIASFSGGALCASAVGAVLAHRIPVMVRLVVSGAGIGAGIGVMALMPSVTGLAVVAAGVGVMSGFNGPAIVTVYQQAAPASRMGAAMSTLALASIGTGPVSIALFSSLSAGLGLRTTWLLCAVLALVAPAAVLLALRHPESVEAEAEDEDAGAERTTTGIAVEAARPDTVGAPTREAARPEPAPQPASTPA</sequence>
<keyword evidence="5 7" id="KW-0472">Membrane</keyword>
<evidence type="ECO:0000256" key="2">
    <source>
        <dbReference type="ARBA" id="ARBA00022475"/>
    </source>
</evidence>
<evidence type="ECO:0000256" key="6">
    <source>
        <dbReference type="SAM" id="MobiDB-lite"/>
    </source>
</evidence>
<dbReference type="SUPFAM" id="SSF103473">
    <property type="entry name" value="MFS general substrate transporter"/>
    <property type="match status" value="1"/>
</dbReference>
<dbReference type="Pfam" id="PF07690">
    <property type="entry name" value="MFS_1"/>
    <property type="match status" value="1"/>
</dbReference>
<comment type="caution">
    <text evidence="9">The sequence shown here is derived from an EMBL/GenBank/DDBJ whole genome shotgun (WGS) entry which is preliminary data.</text>
</comment>
<feature type="compositionally biased region" description="Polar residues" evidence="6">
    <location>
        <begin position="1"/>
        <end position="16"/>
    </location>
</feature>
<dbReference type="GO" id="GO:0005886">
    <property type="term" value="C:plasma membrane"/>
    <property type="evidence" value="ECO:0007669"/>
    <property type="project" value="UniProtKB-SubCell"/>
</dbReference>
<feature type="transmembrane region" description="Helical" evidence="7">
    <location>
        <begin position="300"/>
        <end position="320"/>
    </location>
</feature>
<dbReference type="Proteomes" id="UP000305929">
    <property type="component" value="Unassembled WGS sequence"/>
</dbReference>
<feature type="transmembrane region" description="Helical" evidence="7">
    <location>
        <begin position="28"/>
        <end position="49"/>
    </location>
</feature>
<keyword evidence="10" id="KW-1185">Reference proteome</keyword>
<dbReference type="CDD" id="cd06173">
    <property type="entry name" value="MFS_MefA_like"/>
    <property type="match status" value="1"/>
</dbReference>
<feature type="domain" description="Major facilitator superfamily (MFS) profile" evidence="8">
    <location>
        <begin position="26"/>
        <end position="414"/>
    </location>
</feature>
<feature type="compositionally biased region" description="Pro residues" evidence="6">
    <location>
        <begin position="455"/>
        <end position="465"/>
    </location>
</feature>
<feature type="transmembrane region" description="Helical" evidence="7">
    <location>
        <begin position="103"/>
        <end position="126"/>
    </location>
</feature>
<dbReference type="OrthoDB" id="3370144at2"/>
<feature type="transmembrane region" description="Helical" evidence="7">
    <location>
        <begin position="360"/>
        <end position="379"/>
    </location>
</feature>
<keyword evidence="4 7" id="KW-1133">Transmembrane helix</keyword>
<keyword evidence="3 7" id="KW-0812">Transmembrane</keyword>
<keyword evidence="2" id="KW-1003">Cell membrane</keyword>
<dbReference type="InterPro" id="IPR020846">
    <property type="entry name" value="MFS_dom"/>
</dbReference>
<name>A0A4V6AWP3_STRLS</name>
<evidence type="ECO:0000256" key="3">
    <source>
        <dbReference type="ARBA" id="ARBA00022692"/>
    </source>
</evidence>
<dbReference type="InterPro" id="IPR036259">
    <property type="entry name" value="MFS_trans_sf"/>
</dbReference>
<dbReference type="GO" id="GO:0022857">
    <property type="term" value="F:transmembrane transporter activity"/>
    <property type="evidence" value="ECO:0007669"/>
    <property type="project" value="InterPro"/>
</dbReference>
<evidence type="ECO:0000259" key="8">
    <source>
        <dbReference type="PROSITE" id="PS50850"/>
    </source>
</evidence>
<protein>
    <submittedName>
        <fullName evidence="9">MFS transporter</fullName>
    </submittedName>
</protein>
<dbReference type="Gene3D" id="1.20.1250.20">
    <property type="entry name" value="MFS general substrate transporter like domains"/>
    <property type="match status" value="1"/>
</dbReference>
<evidence type="ECO:0000256" key="7">
    <source>
        <dbReference type="SAM" id="Phobius"/>
    </source>
</evidence>
<dbReference type="PANTHER" id="PTHR23513">
    <property type="entry name" value="INTEGRAL MEMBRANE EFFLUX PROTEIN-RELATED"/>
    <property type="match status" value="1"/>
</dbReference>
<dbReference type="InterPro" id="IPR011701">
    <property type="entry name" value="MFS"/>
</dbReference>
<feature type="transmembrane region" description="Helical" evidence="7">
    <location>
        <begin position="61"/>
        <end position="83"/>
    </location>
</feature>
<feature type="region of interest" description="Disordered" evidence="6">
    <location>
        <begin position="1"/>
        <end position="21"/>
    </location>
</feature>
<evidence type="ECO:0000313" key="10">
    <source>
        <dbReference type="Proteomes" id="UP000305929"/>
    </source>
</evidence>
<feature type="transmembrane region" description="Helical" evidence="7">
    <location>
        <begin position="391"/>
        <end position="410"/>
    </location>
</feature>
<feature type="transmembrane region" description="Helical" evidence="7">
    <location>
        <begin position="157"/>
        <end position="177"/>
    </location>
</feature>
<comment type="subcellular location">
    <subcellularLocation>
        <location evidence="1">Cell membrane</location>
        <topology evidence="1">Multi-pass membrane protein</topology>
    </subcellularLocation>
</comment>
<dbReference type="AlphaFoldDB" id="A0A4V6AWP3"/>
<accession>A0A4V6AWP3</accession>
<dbReference type="PANTHER" id="PTHR23513:SF11">
    <property type="entry name" value="STAPHYLOFERRIN A TRANSPORTER"/>
    <property type="match status" value="1"/>
</dbReference>
<evidence type="ECO:0000256" key="1">
    <source>
        <dbReference type="ARBA" id="ARBA00004651"/>
    </source>
</evidence>
<dbReference type="PROSITE" id="PS50850">
    <property type="entry name" value="MFS"/>
    <property type="match status" value="1"/>
</dbReference>